<dbReference type="Gene3D" id="3.30.70.1320">
    <property type="entry name" value="Multidrug efflux transporter AcrB pore domain like"/>
    <property type="match status" value="1"/>
</dbReference>
<keyword evidence="1" id="KW-0472">Membrane</keyword>
<feature type="transmembrane region" description="Helical" evidence="1">
    <location>
        <begin position="1109"/>
        <end position="1135"/>
    </location>
</feature>
<feature type="transmembrane region" description="Helical" evidence="1">
    <location>
        <begin position="553"/>
        <end position="574"/>
    </location>
</feature>
<feature type="transmembrane region" description="Helical" evidence="1">
    <location>
        <begin position="526"/>
        <end position="547"/>
    </location>
</feature>
<sequence length="1160" mass="129247">MSSNKQNINEQKPHIKKEFGLTNLAVGNTTSVLILTVLIVLFGVMSYVQMPKETFPEIVIPTIYVGTPYPGNSPIDMENLVTRPIEKEIKSISGIKNIKSTSIQDYSTIIVEFNPDVEVEKALQDVKDAVDRAELPNDLPSDPNVFDINLSEIPIMFINISGNYDLETLKKYAEYLQDEIEKLPEISEAPIRGALEREVKIEVDPFKMEARRVSFMDVENAIKQENITLSGGNIKEGDFRRTIRIDGEFKNREQIENIVVKQERGEVVYLKDIADVFVENSYKERESYARSSGLPVVTINVVKRSGENLIDAADKIKQIIEDAKKKKFPEDLNITITNDQSKRTRSQLANLENSIISGVILVVLVLLFFLGLRNALFVGIAIPLSMFMSFMILDAAGVTLNLMVLFSLILALGMLVDNGIVIIENIYRQLEEGKPILQAVKEGVGEVAVPIIASTATTVVAFVPLAFWSGIIGEFMKYLPITLIITLSSSLFVALVVNPAFAVLFMRKDDADGKASRNPKTIKVGIALTLIGIAFFGLKFAGALSTFTLPNLFVTAGLLTLLYQYALIPATHWFQDTLLPKIEAVYSRFVRFALQGRNPYYFLGGTFLLLIFSIMLLGISAPKVNFFPVNEPEYINVFIEKPIGTDIEATNRQVEQIEKDLMQLLKPYDFMVESFIAQVGAGTGEDGFASQGGNTPHKGKITVGFVEYELRNGVSTAKLMEDVRRALNKYPGVIITVEKNRNGPPVGKPINIEVAGEDYDKLIAISQQVINRIEAAGIPGIEELKTDLEIGKPELVVEIDREKARRFGISTYSIANEIRTALFGKEVSKFKEGEDEYPIYVRLKEEYRHKLDVLLNKNITFRNNTGQIQQVPISAVADVRYSSTYGSVKRKDLDRVISIYSNVKEGYNANEIVQQIKNELKDLQLPEGYSVKFTGEQEEQQKSMQFLLKALLIAVFAIFLIIVTQFNSVSAPFIIMTSVLFSTIGVFLGLVAFQMDFIVIMTGIGIISLAGVVVNNAIVLIDYTNLTRKRRKAELGLADSDFLSREELIEVVAKAGQTRLRPVLLTAITTILGLVPLAIGLNIDFFGLFARFEPNIYYGGNNANFWGPMAWTVIFGLTFATFLTLVIVPVMYMIADRMKMGLRKSNAGEALEEKKEAISV</sequence>
<dbReference type="PRINTS" id="PR00702">
    <property type="entry name" value="ACRIFLAVINRP"/>
</dbReference>
<dbReference type="InterPro" id="IPR027463">
    <property type="entry name" value="AcrB_DN_DC_subdom"/>
</dbReference>
<organism evidence="2 3">
    <name type="scientific">Thermonema lapsum</name>
    <dbReference type="NCBI Taxonomy" id="28195"/>
    <lineage>
        <taxon>Bacteria</taxon>
        <taxon>Pseudomonadati</taxon>
        <taxon>Bacteroidota</taxon>
        <taxon>Cytophagia</taxon>
        <taxon>Cytophagales</taxon>
        <taxon>Thermonemataceae</taxon>
        <taxon>Thermonema</taxon>
    </lineage>
</organism>
<protein>
    <submittedName>
        <fullName evidence="2">Multidrug efflux pump subunit AcrB</fullName>
    </submittedName>
</protein>
<feature type="transmembrane region" description="Helical" evidence="1">
    <location>
        <begin position="998"/>
        <end position="1021"/>
    </location>
</feature>
<dbReference type="AlphaFoldDB" id="A0A846MTD5"/>
<feature type="transmembrane region" description="Helical" evidence="1">
    <location>
        <begin position="351"/>
        <end position="369"/>
    </location>
</feature>
<dbReference type="PANTHER" id="PTHR32063">
    <property type="match status" value="1"/>
</dbReference>
<feature type="transmembrane region" description="Helical" evidence="1">
    <location>
        <begin position="973"/>
        <end position="992"/>
    </location>
</feature>
<dbReference type="EMBL" id="JAASRN010000005">
    <property type="protein sequence ID" value="NIK74715.1"/>
    <property type="molecule type" value="Genomic_DNA"/>
</dbReference>
<keyword evidence="1" id="KW-0812">Transmembrane</keyword>
<dbReference type="Gene3D" id="3.30.70.1430">
    <property type="entry name" value="Multidrug efflux transporter AcrB pore domain"/>
    <property type="match status" value="2"/>
</dbReference>
<dbReference type="InterPro" id="IPR001036">
    <property type="entry name" value="Acrflvin-R"/>
</dbReference>
<feature type="transmembrane region" description="Helical" evidence="1">
    <location>
        <begin position="946"/>
        <end position="966"/>
    </location>
</feature>
<dbReference type="SUPFAM" id="SSF82866">
    <property type="entry name" value="Multidrug efflux transporter AcrB transmembrane domain"/>
    <property type="match status" value="2"/>
</dbReference>
<dbReference type="SUPFAM" id="SSF82693">
    <property type="entry name" value="Multidrug efflux transporter AcrB pore domain, PN1, PN2, PC1 and PC2 subdomains"/>
    <property type="match status" value="3"/>
</dbReference>
<gene>
    <name evidence="2" type="ORF">FHS56_002247</name>
</gene>
<dbReference type="Gene3D" id="1.20.1640.10">
    <property type="entry name" value="Multidrug efflux transporter AcrB transmembrane domain"/>
    <property type="match status" value="2"/>
</dbReference>
<feature type="transmembrane region" description="Helical" evidence="1">
    <location>
        <begin position="376"/>
        <end position="396"/>
    </location>
</feature>
<evidence type="ECO:0000256" key="1">
    <source>
        <dbReference type="SAM" id="Phobius"/>
    </source>
</evidence>
<dbReference type="Proteomes" id="UP000537126">
    <property type="component" value="Unassembled WGS sequence"/>
</dbReference>
<name>A0A846MTD5_9BACT</name>
<feature type="transmembrane region" description="Helical" evidence="1">
    <location>
        <begin position="1063"/>
        <end position="1089"/>
    </location>
</feature>
<feature type="transmembrane region" description="Helical" evidence="1">
    <location>
        <begin position="478"/>
        <end position="505"/>
    </location>
</feature>
<keyword evidence="1" id="KW-1133">Transmembrane helix</keyword>
<feature type="transmembrane region" description="Helical" evidence="1">
    <location>
        <begin position="402"/>
        <end position="427"/>
    </location>
</feature>
<feature type="transmembrane region" description="Helical" evidence="1">
    <location>
        <begin position="21"/>
        <end position="48"/>
    </location>
</feature>
<feature type="transmembrane region" description="Helical" evidence="1">
    <location>
        <begin position="600"/>
        <end position="621"/>
    </location>
</feature>
<keyword evidence="3" id="KW-1185">Reference proteome</keyword>
<dbReference type="Gene3D" id="3.30.70.1440">
    <property type="entry name" value="Multidrug efflux transporter AcrB pore domain"/>
    <property type="match status" value="1"/>
</dbReference>
<dbReference type="Pfam" id="PF00873">
    <property type="entry name" value="ACR_tran"/>
    <property type="match status" value="2"/>
</dbReference>
<dbReference type="GO" id="GO:0005886">
    <property type="term" value="C:plasma membrane"/>
    <property type="evidence" value="ECO:0007669"/>
    <property type="project" value="TreeGrafter"/>
</dbReference>
<dbReference type="RefSeq" id="WP_166920755.1">
    <property type="nucleotide sequence ID" value="NZ_JAASRN010000005.1"/>
</dbReference>
<evidence type="ECO:0000313" key="2">
    <source>
        <dbReference type="EMBL" id="NIK74715.1"/>
    </source>
</evidence>
<evidence type="ECO:0000313" key="3">
    <source>
        <dbReference type="Proteomes" id="UP000537126"/>
    </source>
</evidence>
<dbReference type="GO" id="GO:0042910">
    <property type="term" value="F:xenobiotic transmembrane transporter activity"/>
    <property type="evidence" value="ECO:0007669"/>
    <property type="project" value="TreeGrafter"/>
</dbReference>
<dbReference type="SUPFAM" id="SSF82714">
    <property type="entry name" value="Multidrug efflux transporter AcrB TolC docking domain, DN and DC subdomains"/>
    <property type="match status" value="2"/>
</dbReference>
<dbReference type="Gene3D" id="3.30.2090.10">
    <property type="entry name" value="Multidrug efflux transporter AcrB TolC docking domain, DN and DC subdomains"/>
    <property type="match status" value="2"/>
</dbReference>
<feature type="transmembrane region" description="Helical" evidence="1">
    <location>
        <begin position="447"/>
        <end position="472"/>
    </location>
</feature>
<proteinExistence type="predicted"/>
<comment type="caution">
    <text evidence="2">The sequence shown here is derived from an EMBL/GenBank/DDBJ whole genome shotgun (WGS) entry which is preliminary data.</text>
</comment>
<reference evidence="2 3" key="1">
    <citation type="submission" date="2020-03" db="EMBL/GenBank/DDBJ databases">
        <title>Genomic Encyclopedia of Type Strains, Phase IV (KMG-IV): sequencing the most valuable type-strain genomes for metagenomic binning, comparative biology and taxonomic classification.</title>
        <authorList>
            <person name="Goeker M."/>
        </authorList>
    </citation>
    <scope>NUCLEOTIDE SEQUENCE [LARGE SCALE GENOMIC DNA]</scope>
    <source>
        <strain evidence="2 3">DSM 5718</strain>
    </source>
</reference>
<accession>A0A846MTD5</accession>
<dbReference type="PANTHER" id="PTHR32063:SF33">
    <property type="entry name" value="RND SUPERFAMILY EFFLUX PUMP PERMEASE COMPONENT"/>
    <property type="match status" value="1"/>
</dbReference>